<dbReference type="InterPro" id="IPR013785">
    <property type="entry name" value="Aldolase_TIM"/>
</dbReference>
<organism evidence="12 13">
    <name type="scientific">Paenibacillus vandeheii</name>
    <dbReference type="NCBI Taxonomy" id="3035917"/>
    <lineage>
        <taxon>Bacteria</taxon>
        <taxon>Bacillati</taxon>
        <taxon>Bacillota</taxon>
        <taxon>Bacilli</taxon>
        <taxon>Bacillales</taxon>
        <taxon>Paenibacillaceae</taxon>
        <taxon>Paenibacillus</taxon>
    </lineage>
</organism>
<dbReference type="EMBL" id="JAROCD010000008">
    <property type="protein sequence ID" value="MDN4603018.1"/>
    <property type="molecule type" value="Genomic_DNA"/>
</dbReference>
<comment type="catalytic activity">
    <reaction evidence="11">
        <text>3 propionate 3-nitronate + 3 O2 + H2O = 3 3-oxopropanoate + 2 nitrate + nitrite + H2O2 + 3 H(+)</text>
        <dbReference type="Rhea" id="RHEA:57332"/>
        <dbReference type="ChEBI" id="CHEBI:15377"/>
        <dbReference type="ChEBI" id="CHEBI:15378"/>
        <dbReference type="ChEBI" id="CHEBI:15379"/>
        <dbReference type="ChEBI" id="CHEBI:16240"/>
        <dbReference type="ChEBI" id="CHEBI:16301"/>
        <dbReference type="ChEBI" id="CHEBI:17632"/>
        <dbReference type="ChEBI" id="CHEBI:33190"/>
        <dbReference type="ChEBI" id="CHEBI:136067"/>
    </reaction>
</comment>
<comment type="function">
    <text evidence="2">Nitronate monooxygenase that uses molecular oxygen to catalyze the oxidative denitrification of alkyl nitronates. Acts on propionate 3-nitronate (P3N), the presumed physiological substrate. Probably functions in the detoxification of P3N, a metabolic poison produced by plants and fungi as a defense mechanism.</text>
</comment>
<evidence type="ECO:0000256" key="4">
    <source>
        <dbReference type="ARBA" id="ARBA00013457"/>
    </source>
</evidence>
<comment type="caution">
    <text evidence="12">The sequence shown here is derived from an EMBL/GenBank/DDBJ whole genome shotgun (WGS) entry which is preliminary data.</text>
</comment>
<keyword evidence="8" id="KW-0560">Oxidoreductase</keyword>
<evidence type="ECO:0000256" key="5">
    <source>
        <dbReference type="ARBA" id="ARBA00022575"/>
    </source>
</evidence>
<accession>A0ABT8JD36</accession>
<keyword evidence="7" id="KW-0288">FMN</keyword>
<evidence type="ECO:0000256" key="9">
    <source>
        <dbReference type="ARBA" id="ARBA00023033"/>
    </source>
</evidence>
<dbReference type="PANTHER" id="PTHR42747:SF3">
    <property type="entry name" value="NITRONATE MONOOXYGENASE-RELATED"/>
    <property type="match status" value="1"/>
</dbReference>
<evidence type="ECO:0000256" key="1">
    <source>
        <dbReference type="ARBA" id="ARBA00001917"/>
    </source>
</evidence>
<evidence type="ECO:0000313" key="12">
    <source>
        <dbReference type="EMBL" id="MDN4603018.1"/>
    </source>
</evidence>
<evidence type="ECO:0000256" key="2">
    <source>
        <dbReference type="ARBA" id="ARBA00003535"/>
    </source>
</evidence>
<proteinExistence type="inferred from homology"/>
<evidence type="ECO:0000256" key="3">
    <source>
        <dbReference type="ARBA" id="ARBA00009881"/>
    </source>
</evidence>
<gene>
    <name evidence="12" type="ORF">P5G61_17400</name>
</gene>
<comment type="cofactor">
    <cofactor evidence="1">
        <name>FMN</name>
        <dbReference type="ChEBI" id="CHEBI:58210"/>
    </cofactor>
</comment>
<reference evidence="12" key="1">
    <citation type="submission" date="2023-03" db="EMBL/GenBank/DDBJ databases">
        <title>MT1 and MT2 Draft Genomes of Novel Species.</title>
        <authorList>
            <person name="Venkateswaran K."/>
        </authorList>
    </citation>
    <scope>NUCLEOTIDE SEQUENCE</scope>
    <source>
        <strain evidence="12">F6_3S_P_1C</strain>
    </source>
</reference>
<dbReference type="InterPro" id="IPR004136">
    <property type="entry name" value="NMO"/>
</dbReference>
<dbReference type="CDD" id="cd04730">
    <property type="entry name" value="NPD_like"/>
    <property type="match status" value="1"/>
</dbReference>
<dbReference type="SUPFAM" id="SSF51412">
    <property type="entry name" value="Inosine monophosphate dehydrogenase (IMPDH)"/>
    <property type="match status" value="1"/>
</dbReference>
<evidence type="ECO:0000256" key="10">
    <source>
        <dbReference type="ARBA" id="ARBA00031155"/>
    </source>
</evidence>
<keyword evidence="5" id="KW-0216">Detoxification</keyword>
<comment type="similarity">
    <text evidence="3">Belongs to the nitronate monooxygenase family. NMO class I subfamily.</text>
</comment>
<dbReference type="GO" id="GO:0004497">
    <property type="term" value="F:monooxygenase activity"/>
    <property type="evidence" value="ECO:0007669"/>
    <property type="project" value="UniProtKB-KW"/>
</dbReference>
<evidence type="ECO:0000256" key="7">
    <source>
        <dbReference type="ARBA" id="ARBA00022643"/>
    </source>
</evidence>
<protein>
    <recommendedName>
        <fullName evidence="4">Probable nitronate monooxygenase</fullName>
    </recommendedName>
    <alternativeName>
        <fullName evidence="10">Propionate 3-nitronate monooxygenase</fullName>
    </alternativeName>
</protein>
<dbReference type="Gene3D" id="3.20.20.70">
    <property type="entry name" value="Aldolase class I"/>
    <property type="match status" value="1"/>
</dbReference>
<dbReference type="Pfam" id="PF03060">
    <property type="entry name" value="NMO"/>
    <property type="match status" value="1"/>
</dbReference>
<keyword evidence="13" id="KW-1185">Reference proteome</keyword>
<evidence type="ECO:0000256" key="11">
    <source>
        <dbReference type="ARBA" id="ARBA00049401"/>
    </source>
</evidence>
<dbReference type="RefSeq" id="WP_079349100.1">
    <property type="nucleotide sequence ID" value="NZ_JAROCD010000008.1"/>
</dbReference>
<evidence type="ECO:0000313" key="13">
    <source>
        <dbReference type="Proteomes" id="UP001174205"/>
    </source>
</evidence>
<dbReference type="PANTHER" id="PTHR42747">
    <property type="entry name" value="NITRONATE MONOOXYGENASE-RELATED"/>
    <property type="match status" value="1"/>
</dbReference>
<name>A0ABT8JD36_9BACL</name>
<keyword evidence="6" id="KW-0285">Flavoprotein</keyword>
<evidence type="ECO:0000256" key="8">
    <source>
        <dbReference type="ARBA" id="ARBA00023002"/>
    </source>
</evidence>
<evidence type="ECO:0000256" key="6">
    <source>
        <dbReference type="ARBA" id="ARBA00022630"/>
    </source>
</evidence>
<dbReference type="Proteomes" id="UP001174205">
    <property type="component" value="Unassembled WGS sequence"/>
</dbReference>
<keyword evidence="9 12" id="KW-0503">Monooxygenase</keyword>
<sequence>MNEENISMSIQLNSKLCESFNIRYPIVLAGMAGIANMAPLVAAVSNAGGLGTLGAAYMSPEELRDAIHEIKKRTQAPFAVNIFAHVGPDQYTNFDAVNEELTSIRESLGVKRRTKDEIHSPNHFEEQLGILLDEKVPIISTTFGLLSEHHIQRAKSLGIKIMSKVTTVEEAIQAEKRGCDVIVAQGSEAGGHRGTFDVSSQPGGANIGTMALVPQIVDHVHIPVVAAGGIMDGRGLVASLALGAQGVQMGTRFLTSAESGAHEVYKRALLDSTEESTVITNAFSGRPARGIKNDFIQHWEASRTKPLPFPTQNTLTREIRNASARQNNSEYMALWAGQGTRMLTDNQSAGDIINQIVEEARTII</sequence>